<evidence type="ECO:0000256" key="2">
    <source>
        <dbReference type="ARBA" id="ARBA00023136"/>
    </source>
</evidence>
<name>A0AAW0LEF3_QUESU</name>
<dbReference type="EMBL" id="PKMF04000106">
    <property type="protein sequence ID" value="KAK7850007.1"/>
    <property type="molecule type" value="Genomic_DNA"/>
</dbReference>
<proteinExistence type="predicted"/>
<evidence type="ECO:0000256" key="1">
    <source>
        <dbReference type="ARBA" id="ARBA00004370"/>
    </source>
</evidence>
<dbReference type="GO" id="GO:0098542">
    <property type="term" value="P:defense response to other organism"/>
    <property type="evidence" value="ECO:0007669"/>
    <property type="project" value="InterPro"/>
</dbReference>
<feature type="transmembrane region" description="Helical" evidence="4">
    <location>
        <begin position="55"/>
        <end position="81"/>
    </location>
</feature>
<evidence type="ECO:0000313" key="6">
    <source>
        <dbReference type="Proteomes" id="UP000237347"/>
    </source>
</evidence>
<comment type="caution">
    <text evidence="5">The sequence shown here is derived from an EMBL/GenBank/DDBJ whole genome shotgun (WGS) entry which is preliminary data.</text>
</comment>
<dbReference type="PANTHER" id="PTHR31234:SF35">
    <property type="entry name" value="LATE EMBRYOGENESIS ABUNDANT (LEA) HYDROXYPROLINE-RICH GLYCOPROTEIN FAMILY"/>
    <property type="match status" value="1"/>
</dbReference>
<keyword evidence="4" id="KW-1133">Transmembrane helix</keyword>
<accession>A0AAW0LEF3</accession>
<sequence>MAEPPLKPVLQKPPGFRDQNIPTHSAPKPVMRTPLLPQSYHPKKRRSRGCTCRSCCCFFCVLILILIVIVGVASAIFYIWFLPKIPAFHLQSFRIPRFNVTVKPDGTYLDAQTLIRVEAKNPNGKLSLFYKDIHVNVKVKVGPKADPTELGSGKVGGFTQRKSNTTSLKVETDVKNQLVDDGEGAKLKASFKSKGLVVSVEARTRLGYIVYGLKIGPLGVKVLCGGVSLKGLEDGKIPKCTINTLKWYVFYFLSNPYGNGTST</sequence>
<organism evidence="5 6">
    <name type="scientific">Quercus suber</name>
    <name type="common">Cork oak</name>
    <dbReference type="NCBI Taxonomy" id="58331"/>
    <lineage>
        <taxon>Eukaryota</taxon>
        <taxon>Viridiplantae</taxon>
        <taxon>Streptophyta</taxon>
        <taxon>Embryophyta</taxon>
        <taxon>Tracheophyta</taxon>
        <taxon>Spermatophyta</taxon>
        <taxon>Magnoliopsida</taxon>
        <taxon>eudicotyledons</taxon>
        <taxon>Gunneridae</taxon>
        <taxon>Pentapetalae</taxon>
        <taxon>rosids</taxon>
        <taxon>fabids</taxon>
        <taxon>Fagales</taxon>
        <taxon>Fagaceae</taxon>
        <taxon>Quercus</taxon>
    </lineage>
</organism>
<gene>
    <name evidence="5" type="primary">NHL10_2</name>
    <name evidence="5" type="ORF">CFP56_001833</name>
</gene>
<evidence type="ECO:0000313" key="5">
    <source>
        <dbReference type="EMBL" id="KAK7850007.1"/>
    </source>
</evidence>
<dbReference type="Proteomes" id="UP000237347">
    <property type="component" value="Unassembled WGS sequence"/>
</dbReference>
<dbReference type="PANTHER" id="PTHR31234">
    <property type="entry name" value="LATE EMBRYOGENESIS ABUNDANT (LEA) HYDROXYPROLINE-RICH GLYCOPROTEIN FAMILY"/>
    <property type="match status" value="1"/>
</dbReference>
<evidence type="ECO:0000256" key="4">
    <source>
        <dbReference type="SAM" id="Phobius"/>
    </source>
</evidence>
<feature type="region of interest" description="Disordered" evidence="3">
    <location>
        <begin position="1"/>
        <end position="46"/>
    </location>
</feature>
<comment type="subcellular location">
    <subcellularLocation>
        <location evidence="1">Membrane</location>
    </subcellularLocation>
</comment>
<evidence type="ECO:0000256" key="3">
    <source>
        <dbReference type="SAM" id="MobiDB-lite"/>
    </source>
</evidence>
<dbReference type="GO" id="GO:0005886">
    <property type="term" value="C:plasma membrane"/>
    <property type="evidence" value="ECO:0007669"/>
    <property type="project" value="TreeGrafter"/>
</dbReference>
<dbReference type="InterPro" id="IPR044839">
    <property type="entry name" value="NDR1-like"/>
</dbReference>
<protein>
    <submittedName>
        <fullName evidence="5">Ndr1/hin1-like protein 10</fullName>
    </submittedName>
</protein>
<keyword evidence="2 4" id="KW-0472">Membrane</keyword>
<keyword evidence="6" id="KW-1185">Reference proteome</keyword>
<keyword evidence="4" id="KW-0812">Transmembrane</keyword>
<reference evidence="5 6" key="1">
    <citation type="journal article" date="2018" name="Sci. Data">
        <title>The draft genome sequence of cork oak.</title>
        <authorList>
            <person name="Ramos A.M."/>
            <person name="Usie A."/>
            <person name="Barbosa P."/>
            <person name="Barros P.M."/>
            <person name="Capote T."/>
            <person name="Chaves I."/>
            <person name="Simoes F."/>
            <person name="Abreu I."/>
            <person name="Carrasquinho I."/>
            <person name="Faro C."/>
            <person name="Guimaraes J.B."/>
            <person name="Mendonca D."/>
            <person name="Nobrega F."/>
            <person name="Rodrigues L."/>
            <person name="Saibo N.J.M."/>
            <person name="Varela M.C."/>
            <person name="Egas C."/>
            <person name="Matos J."/>
            <person name="Miguel C.M."/>
            <person name="Oliveira M.M."/>
            <person name="Ricardo C.P."/>
            <person name="Goncalves S."/>
        </authorList>
    </citation>
    <scope>NUCLEOTIDE SEQUENCE [LARGE SCALE GENOMIC DNA]</scope>
    <source>
        <strain evidence="6">cv. HL8</strain>
    </source>
</reference>
<dbReference type="AlphaFoldDB" id="A0AAW0LEF3"/>